<accession>A0A9P4JK96</accession>
<protein>
    <submittedName>
        <fullName evidence="2">Uncharacterized protein</fullName>
    </submittedName>
</protein>
<dbReference type="InterPro" id="IPR020915">
    <property type="entry name" value="UPF0311"/>
</dbReference>
<dbReference type="PANTHER" id="PTHR37315">
    <property type="entry name" value="UPF0311 PROTEIN BLR7842"/>
    <property type="match status" value="1"/>
</dbReference>
<keyword evidence="3" id="KW-1185">Reference proteome</keyword>
<dbReference type="AlphaFoldDB" id="A0A9P4JK96"/>
<name>A0A9P4JK96_9PLEO</name>
<sequence>MLFSNLLFSVLGCLSSAVAATDTPNPPGLSYLYTLNCTLGAPIVVGASPTGTRVAIPIIGGTFSGPRLSGKVLNLGADWGLTTTNPHSSNSSTFHADTRYNLQTNDRVPANIFVQTSGPAQGDGKLHLRMVFETGDERYYWLNGIVAVGVLTPGTGWVGIEGWYLRSGGNGK</sequence>
<comment type="caution">
    <text evidence="2">The sequence shown here is derived from an EMBL/GenBank/DDBJ whole genome shotgun (WGS) entry which is preliminary data.</text>
</comment>
<evidence type="ECO:0000256" key="1">
    <source>
        <dbReference type="SAM" id="SignalP"/>
    </source>
</evidence>
<feature type="signal peptide" evidence="1">
    <location>
        <begin position="1"/>
        <end position="20"/>
    </location>
</feature>
<evidence type="ECO:0000313" key="2">
    <source>
        <dbReference type="EMBL" id="KAF2200695.1"/>
    </source>
</evidence>
<proteinExistence type="predicted"/>
<reference evidence="2" key="1">
    <citation type="journal article" date="2020" name="Stud. Mycol.">
        <title>101 Dothideomycetes genomes: a test case for predicting lifestyles and emergence of pathogens.</title>
        <authorList>
            <person name="Haridas S."/>
            <person name="Albert R."/>
            <person name="Binder M."/>
            <person name="Bloem J."/>
            <person name="Labutti K."/>
            <person name="Salamov A."/>
            <person name="Andreopoulos B."/>
            <person name="Baker S."/>
            <person name="Barry K."/>
            <person name="Bills G."/>
            <person name="Bluhm B."/>
            <person name="Cannon C."/>
            <person name="Castanera R."/>
            <person name="Culley D."/>
            <person name="Daum C."/>
            <person name="Ezra D."/>
            <person name="Gonzalez J."/>
            <person name="Henrissat B."/>
            <person name="Kuo A."/>
            <person name="Liang C."/>
            <person name="Lipzen A."/>
            <person name="Lutzoni F."/>
            <person name="Magnuson J."/>
            <person name="Mondo S."/>
            <person name="Nolan M."/>
            <person name="Ohm R."/>
            <person name="Pangilinan J."/>
            <person name="Park H.-J."/>
            <person name="Ramirez L."/>
            <person name="Alfaro M."/>
            <person name="Sun H."/>
            <person name="Tritt A."/>
            <person name="Yoshinaga Y."/>
            <person name="Zwiers L.-H."/>
            <person name="Turgeon B."/>
            <person name="Goodwin S."/>
            <person name="Spatafora J."/>
            <person name="Crous P."/>
            <person name="Grigoriev I."/>
        </authorList>
    </citation>
    <scope>NUCLEOTIDE SEQUENCE</scope>
    <source>
        <strain evidence="2">ATCC 74209</strain>
    </source>
</reference>
<dbReference type="Proteomes" id="UP000799536">
    <property type="component" value="Unassembled WGS sequence"/>
</dbReference>
<dbReference type="Gene3D" id="2.40.160.20">
    <property type="match status" value="1"/>
</dbReference>
<keyword evidence="1" id="KW-0732">Signal</keyword>
<evidence type="ECO:0000313" key="3">
    <source>
        <dbReference type="Proteomes" id="UP000799536"/>
    </source>
</evidence>
<dbReference type="PANTHER" id="PTHR37315:SF1">
    <property type="entry name" value="UPF0311 PROTEIN BLR7842"/>
    <property type="match status" value="1"/>
</dbReference>
<dbReference type="Pfam" id="PF11578">
    <property type="entry name" value="DUF3237"/>
    <property type="match status" value="1"/>
</dbReference>
<feature type="chain" id="PRO_5040457060" evidence="1">
    <location>
        <begin position="21"/>
        <end position="172"/>
    </location>
</feature>
<gene>
    <name evidence="2" type="ORF">GQ43DRAFT_441337</name>
</gene>
<organism evidence="2 3">
    <name type="scientific">Delitschia confertaspora ATCC 74209</name>
    <dbReference type="NCBI Taxonomy" id="1513339"/>
    <lineage>
        <taxon>Eukaryota</taxon>
        <taxon>Fungi</taxon>
        <taxon>Dikarya</taxon>
        <taxon>Ascomycota</taxon>
        <taxon>Pezizomycotina</taxon>
        <taxon>Dothideomycetes</taxon>
        <taxon>Pleosporomycetidae</taxon>
        <taxon>Pleosporales</taxon>
        <taxon>Delitschiaceae</taxon>
        <taxon>Delitschia</taxon>
    </lineage>
</organism>
<dbReference type="OrthoDB" id="2544694at2759"/>
<dbReference type="EMBL" id="ML994010">
    <property type="protein sequence ID" value="KAF2200695.1"/>
    <property type="molecule type" value="Genomic_DNA"/>
</dbReference>